<dbReference type="SUPFAM" id="SSF55729">
    <property type="entry name" value="Acyl-CoA N-acyltransferases (Nat)"/>
    <property type="match status" value="1"/>
</dbReference>
<name>A0A0D6N1N5_9PROT</name>
<evidence type="ECO:0000259" key="1">
    <source>
        <dbReference type="PROSITE" id="PS51186"/>
    </source>
</evidence>
<accession>A0A6N3SSK7</accession>
<proteinExistence type="predicted"/>
<accession>A0A0D6N1N5</accession>
<dbReference type="EMBL" id="BJVU01000009">
    <property type="protein sequence ID" value="GEL59453.1"/>
    <property type="molecule type" value="Genomic_DNA"/>
</dbReference>
<evidence type="ECO:0000313" key="3">
    <source>
        <dbReference type="EMBL" id="GEL59453.1"/>
    </source>
</evidence>
<evidence type="ECO:0000313" key="2">
    <source>
        <dbReference type="EMBL" id="GAN59468.1"/>
    </source>
</evidence>
<reference evidence="3 5" key="2">
    <citation type="submission" date="2019-07" db="EMBL/GenBank/DDBJ databases">
        <title>Whole genome shotgun sequence of Acetobacter cibinongensis NBRC 16605.</title>
        <authorList>
            <person name="Hosoyama A."/>
            <person name="Uohara A."/>
            <person name="Ohji S."/>
            <person name="Ichikawa N."/>
        </authorList>
    </citation>
    <scope>NUCLEOTIDE SEQUENCE [LARGE SCALE GENOMIC DNA]</scope>
    <source>
        <strain evidence="3 5">NBRC 16605</strain>
    </source>
</reference>
<dbReference type="InterPro" id="IPR000182">
    <property type="entry name" value="GNAT_dom"/>
</dbReference>
<comment type="caution">
    <text evidence="2">The sequence shown here is derived from an EMBL/GenBank/DDBJ whole genome shotgun (WGS) entry which is preliminary data.</text>
</comment>
<gene>
    <name evidence="2" type="ORF">Abci_005_062</name>
    <name evidence="3" type="ORF">ACI01nite_20550</name>
</gene>
<dbReference type="InterPro" id="IPR016181">
    <property type="entry name" value="Acyl_CoA_acyltransferase"/>
</dbReference>
<dbReference type="PANTHER" id="PTHR43792">
    <property type="entry name" value="GNAT FAMILY, PUTATIVE (AFU_ORTHOLOGUE AFUA_3G00765)-RELATED-RELATED"/>
    <property type="match status" value="1"/>
</dbReference>
<dbReference type="InterPro" id="IPR051531">
    <property type="entry name" value="N-acetyltransferase"/>
</dbReference>
<dbReference type="RefSeq" id="WP_048837559.1">
    <property type="nucleotide sequence ID" value="NZ_BAMV01000005.1"/>
</dbReference>
<dbReference type="Proteomes" id="UP000032671">
    <property type="component" value="Unassembled WGS sequence"/>
</dbReference>
<dbReference type="Gene3D" id="3.40.630.30">
    <property type="match status" value="1"/>
</dbReference>
<keyword evidence="2" id="KW-0808">Transferase</keyword>
<dbReference type="Proteomes" id="UP000321891">
    <property type="component" value="Unassembled WGS sequence"/>
</dbReference>
<protein>
    <submittedName>
        <fullName evidence="2">Acetyltransferase</fullName>
    </submittedName>
</protein>
<dbReference type="GO" id="GO:0016747">
    <property type="term" value="F:acyltransferase activity, transferring groups other than amino-acyl groups"/>
    <property type="evidence" value="ECO:0007669"/>
    <property type="project" value="InterPro"/>
</dbReference>
<dbReference type="AlphaFoldDB" id="A0A0D6N1N5"/>
<sequence length="173" mass="19338">MDTLAQLPTQETQRLHLAPLNEGHAEPLQKLTNHKEITEIVHFLPTPFTLKDAETLLAGKGDGKDRLVGVWLKNQPDMVAVIGTHLLEPQDIEVGYWVHPEHHRKGIAMEAVSAVIAMLQTHFPKRQIIAECRPENKPSWLLLEKLGFRDTLQAGHRPGRSKLALHPTASTTA</sequence>
<dbReference type="PROSITE" id="PS51186">
    <property type="entry name" value="GNAT"/>
    <property type="match status" value="1"/>
</dbReference>
<reference evidence="2 4" key="1">
    <citation type="submission" date="2012-11" db="EMBL/GenBank/DDBJ databases">
        <title>Whole genome sequence of Acetobacter cibinongensis 4H-1.</title>
        <authorList>
            <person name="Azuma Y."/>
            <person name="Higashiura N."/>
            <person name="Hirakawa H."/>
            <person name="Matsushita K."/>
        </authorList>
    </citation>
    <scope>NUCLEOTIDE SEQUENCE [LARGE SCALE GENOMIC DNA]</scope>
    <source>
        <strain evidence="2 4">4H-1</strain>
    </source>
</reference>
<feature type="domain" description="N-acetyltransferase" evidence="1">
    <location>
        <begin position="26"/>
        <end position="170"/>
    </location>
</feature>
<keyword evidence="5" id="KW-1185">Reference proteome</keyword>
<evidence type="ECO:0000313" key="5">
    <source>
        <dbReference type="Proteomes" id="UP000321891"/>
    </source>
</evidence>
<evidence type="ECO:0000313" key="4">
    <source>
        <dbReference type="Proteomes" id="UP000032671"/>
    </source>
</evidence>
<dbReference type="EMBL" id="BAMV01000005">
    <property type="protein sequence ID" value="GAN59468.1"/>
    <property type="molecule type" value="Genomic_DNA"/>
</dbReference>
<organism evidence="2 4">
    <name type="scientific">Acetobacter cibinongensis</name>
    <dbReference type="NCBI Taxonomy" id="146475"/>
    <lineage>
        <taxon>Bacteria</taxon>
        <taxon>Pseudomonadati</taxon>
        <taxon>Pseudomonadota</taxon>
        <taxon>Alphaproteobacteria</taxon>
        <taxon>Acetobacterales</taxon>
        <taxon>Acetobacteraceae</taxon>
        <taxon>Acetobacter</taxon>
    </lineage>
</organism>
<dbReference type="STRING" id="1231339.Abci_005_062"/>
<dbReference type="Pfam" id="PF13302">
    <property type="entry name" value="Acetyltransf_3"/>
    <property type="match status" value="1"/>
</dbReference>